<dbReference type="Pfam" id="PF24626">
    <property type="entry name" value="SH3_Tf2-1"/>
    <property type="match status" value="1"/>
</dbReference>
<evidence type="ECO:0000256" key="10">
    <source>
        <dbReference type="ARBA" id="ARBA00022908"/>
    </source>
</evidence>
<dbReference type="EMBL" id="CP144750">
    <property type="protein sequence ID" value="WVZ80266.1"/>
    <property type="molecule type" value="Genomic_DNA"/>
</dbReference>
<keyword evidence="17" id="KW-1185">Reference proteome</keyword>
<accession>A0AAQ3TV16</accession>
<dbReference type="SUPFAM" id="SSF53098">
    <property type="entry name" value="Ribonuclease H-like"/>
    <property type="match status" value="1"/>
</dbReference>
<dbReference type="InterPro" id="IPR050951">
    <property type="entry name" value="Retrovirus_Pol_polyprotein"/>
</dbReference>
<dbReference type="InterPro" id="IPR041588">
    <property type="entry name" value="Integrase_H2C2"/>
</dbReference>
<sequence length="630" mass="71116">MPNFSKPFIVDCDASGVGFGTVLHQGAGPLAFFSRPFAARHLKLAAYERELIGLVQAVRHWRPYLWGRSFIVWTDHYSLKFLLDQRLSTWISKLFGFDFVVEYRPGRLNTVADALSRRDAEHVTLPEGGAGVAACAISGPSFALLDDIRAAVREAVDAQALLRRLQDGDLDSPWRLEDGLLLHAARIFVPDFGDLRHQVLCLAHSARHEGIQKTLYRLRSEFYIPGDRTLVQEWIRACTTCQRNKTETLRPARLLQPLEVPSQVWADISLDFIEGLPKVGGKSVILTVVDRFSKYAHFIALGHPYTAASVARAFFDGVVRLHGFPSSIVSDRDPVFTGHVWCDLFKMAGIQLRMSMAFHPQTDGQSEVVNKVIAMYLRCVTGDRPRAWVDWLSWAEYCYNTSFHMALRATPFEVVYGWPPPAIVPYTPGTARTDMADALLRSRDEILAEARQRLLQAQQLSKKYYDASHRDLELKVWLCLLHRTAQSLDIRSKGKLGPRYAGPFRILERVGSVAYRLQLPAGARLHDVFHVGLLKPHKGEPSAEPGPLPPVVDSRLLPTPAKALRAQLRRDVWHLLVQWQGQPPEEATWEVLDDFRGLYPDFQLEDELFAQAGRDVMTGIKYQRRPTGSG</sequence>
<evidence type="ECO:0000256" key="5">
    <source>
        <dbReference type="ARBA" id="ARBA00022723"/>
    </source>
</evidence>
<evidence type="ECO:0000259" key="15">
    <source>
        <dbReference type="PROSITE" id="PS50994"/>
    </source>
</evidence>
<evidence type="ECO:0000256" key="6">
    <source>
        <dbReference type="ARBA" id="ARBA00022750"/>
    </source>
</evidence>
<keyword evidence="3" id="KW-0548">Nucleotidyltransferase</keyword>
<dbReference type="GO" id="GO:0003677">
    <property type="term" value="F:DNA binding"/>
    <property type="evidence" value="ECO:0007669"/>
    <property type="project" value="UniProtKB-KW"/>
</dbReference>
<dbReference type="Gene3D" id="3.30.420.10">
    <property type="entry name" value="Ribonuclease H-like superfamily/Ribonuclease H"/>
    <property type="match status" value="1"/>
</dbReference>
<evidence type="ECO:0000256" key="7">
    <source>
        <dbReference type="ARBA" id="ARBA00022759"/>
    </source>
</evidence>
<organism evidence="16 17">
    <name type="scientific">Paspalum notatum var. saurae</name>
    <dbReference type="NCBI Taxonomy" id="547442"/>
    <lineage>
        <taxon>Eukaryota</taxon>
        <taxon>Viridiplantae</taxon>
        <taxon>Streptophyta</taxon>
        <taxon>Embryophyta</taxon>
        <taxon>Tracheophyta</taxon>
        <taxon>Spermatophyta</taxon>
        <taxon>Magnoliopsida</taxon>
        <taxon>Liliopsida</taxon>
        <taxon>Poales</taxon>
        <taxon>Poaceae</taxon>
        <taxon>PACMAD clade</taxon>
        <taxon>Panicoideae</taxon>
        <taxon>Andropogonodae</taxon>
        <taxon>Paspaleae</taxon>
        <taxon>Paspalinae</taxon>
        <taxon>Paspalum</taxon>
    </lineage>
</organism>
<dbReference type="InterPro" id="IPR043502">
    <property type="entry name" value="DNA/RNA_pol_sf"/>
</dbReference>
<dbReference type="Gene3D" id="1.10.340.70">
    <property type="match status" value="1"/>
</dbReference>
<evidence type="ECO:0000256" key="13">
    <source>
        <dbReference type="ARBA" id="ARBA00023125"/>
    </source>
</evidence>
<keyword evidence="13" id="KW-0238">DNA-binding</keyword>
<keyword evidence="10" id="KW-0229">DNA integration</keyword>
<dbReference type="InterPro" id="IPR036397">
    <property type="entry name" value="RNaseH_sf"/>
</dbReference>
<proteinExistence type="predicted"/>
<dbReference type="InterPro" id="IPR056924">
    <property type="entry name" value="SH3_Tf2-1"/>
</dbReference>
<dbReference type="GO" id="GO:0004519">
    <property type="term" value="F:endonuclease activity"/>
    <property type="evidence" value="ECO:0007669"/>
    <property type="project" value="UniProtKB-KW"/>
</dbReference>
<dbReference type="GO" id="GO:0006508">
    <property type="term" value="P:proteolysis"/>
    <property type="evidence" value="ECO:0007669"/>
    <property type="project" value="UniProtKB-KW"/>
</dbReference>
<keyword evidence="12" id="KW-0239">DNA-directed DNA polymerase</keyword>
<dbReference type="CDD" id="cd09274">
    <property type="entry name" value="RNase_HI_RT_Ty3"/>
    <property type="match status" value="1"/>
</dbReference>
<evidence type="ECO:0000256" key="3">
    <source>
        <dbReference type="ARBA" id="ARBA00022695"/>
    </source>
</evidence>
<feature type="domain" description="Integrase catalytic" evidence="15">
    <location>
        <begin position="253"/>
        <end position="419"/>
    </location>
</feature>
<dbReference type="AlphaFoldDB" id="A0AAQ3TV16"/>
<keyword evidence="1" id="KW-0645">Protease</keyword>
<dbReference type="GO" id="GO:0003964">
    <property type="term" value="F:RNA-directed DNA polymerase activity"/>
    <property type="evidence" value="ECO:0007669"/>
    <property type="project" value="UniProtKB-KW"/>
</dbReference>
<dbReference type="Proteomes" id="UP001341281">
    <property type="component" value="Chromosome 06"/>
</dbReference>
<dbReference type="GO" id="GO:0004190">
    <property type="term" value="F:aspartic-type endopeptidase activity"/>
    <property type="evidence" value="ECO:0007669"/>
    <property type="project" value="UniProtKB-KW"/>
</dbReference>
<evidence type="ECO:0000256" key="2">
    <source>
        <dbReference type="ARBA" id="ARBA00022679"/>
    </source>
</evidence>
<evidence type="ECO:0000256" key="12">
    <source>
        <dbReference type="ARBA" id="ARBA00022932"/>
    </source>
</evidence>
<keyword evidence="7" id="KW-0255">Endonuclease</keyword>
<evidence type="ECO:0000256" key="14">
    <source>
        <dbReference type="ARBA" id="ARBA00023172"/>
    </source>
</evidence>
<gene>
    <name evidence="16" type="ORF">U9M48_027757</name>
</gene>
<keyword evidence="2" id="KW-0808">Transferase</keyword>
<dbReference type="SUPFAM" id="SSF56672">
    <property type="entry name" value="DNA/RNA polymerases"/>
    <property type="match status" value="1"/>
</dbReference>
<evidence type="ECO:0000313" key="17">
    <source>
        <dbReference type="Proteomes" id="UP001341281"/>
    </source>
</evidence>
<reference evidence="16 17" key="1">
    <citation type="submission" date="2024-02" db="EMBL/GenBank/DDBJ databases">
        <title>High-quality chromosome-scale genome assembly of Pensacola bahiagrass (Paspalum notatum Flugge var. saurae).</title>
        <authorList>
            <person name="Vega J.M."/>
            <person name="Podio M."/>
            <person name="Orjuela J."/>
            <person name="Siena L.A."/>
            <person name="Pessino S.C."/>
            <person name="Combes M.C."/>
            <person name="Mariac C."/>
            <person name="Albertini E."/>
            <person name="Pupilli F."/>
            <person name="Ortiz J.P.A."/>
            <person name="Leblanc O."/>
        </authorList>
    </citation>
    <scope>NUCLEOTIDE SEQUENCE [LARGE SCALE GENOMIC DNA]</scope>
    <source>
        <strain evidence="16">R1</strain>
        <tissue evidence="16">Leaf</tissue>
    </source>
</reference>
<dbReference type="PANTHER" id="PTHR37984">
    <property type="entry name" value="PROTEIN CBG26694"/>
    <property type="match status" value="1"/>
</dbReference>
<evidence type="ECO:0000256" key="11">
    <source>
        <dbReference type="ARBA" id="ARBA00022918"/>
    </source>
</evidence>
<dbReference type="Pfam" id="PF17921">
    <property type="entry name" value="Integrase_H2C2"/>
    <property type="match status" value="1"/>
</dbReference>
<dbReference type="PROSITE" id="PS50994">
    <property type="entry name" value="INTEGRASE"/>
    <property type="match status" value="1"/>
</dbReference>
<dbReference type="PANTHER" id="PTHR37984:SF5">
    <property type="entry name" value="PROTEIN NYNRIN-LIKE"/>
    <property type="match status" value="1"/>
</dbReference>
<dbReference type="GO" id="GO:0046872">
    <property type="term" value="F:metal ion binding"/>
    <property type="evidence" value="ECO:0007669"/>
    <property type="project" value="UniProtKB-KW"/>
</dbReference>
<dbReference type="InterPro" id="IPR001584">
    <property type="entry name" value="Integrase_cat-core"/>
</dbReference>
<dbReference type="Pfam" id="PF17917">
    <property type="entry name" value="RT_RNaseH"/>
    <property type="match status" value="1"/>
</dbReference>
<keyword evidence="6" id="KW-0064">Aspartyl protease</keyword>
<evidence type="ECO:0000256" key="4">
    <source>
        <dbReference type="ARBA" id="ARBA00022722"/>
    </source>
</evidence>
<keyword evidence="8" id="KW-0378">Hydrolase</keyword>
<keyword evidence="11" id="KW-0695">RNA-directed DNA polymerase</keyword>
<keyword evidence="9" id="KW-0460">Magnesium</keyword>
<evidence type="ECO:0000313" key="16">
    <source>
        <dbReference type="EMBL" id="WVZ80266.1"/>
    </source>
</evidence>
<dbReference type="InterPro" id="IPR012337">
    <property type="entry name" value="RNaseH-like_sf"/>
</dbReference>
<dbReference type="GO" id="GO:0015074">
    <property type="term" value="P:DNA integration"/>
    <property type="evidence" value="ECO:0007669"/>
    <property type="project" value="UniProtKB-KW"/>
</dbReference>
<evidence type="ECO:0000256" key="1">
    <source>
        <dbReference type="ARBA" id="ARBA00022670"/>
    </source>
</evidence>
<dbReference type="GO" id="GO:0003887">
    <property type="term" value="F:DNA-directed DNA polymerase activity"/>
    <property type="evidence" value="ECO:0007669"/>
    <property type="project" value="UniProtKB-KW"/>
</dbReference>
<keyword evidence="4" id="KW-0540">Nuclease</keyword>
<protein>
    <recommendedName>
        <fullName evidence="15">Integrase catalytic domain-containing protein</fullName>
    </recommendedName>
</protein>
<keyword evidence="14" id="KW-0233">DNA recombination</keyword>
<dbReference type="InterPro" id="IPR016197">
    <property type="entry name" value="Chromo-like_dom_sf"/>
</dbReference>
<evidence type="ECO:0000256" key="8">
    <source>
        <dbReference type="ARBA" id="ARBA00022801"/>
    </source>
</evidence>
<dbReference type="InterPro" id="IPR041373">
    <property type="entry name" value="RT_RNaseH"/>
</dbReference>
<dbReference type="SUPFAM" id="SSF54160">
    <property type="entry name" value="Chromo domain-like"/>
    <property type="match status" value="1"/>
</dbReference>
<dbReference type="GO" id="GO:0006310">
    <property type="term" value="P:DNA recombination"/>
    <property type="evidence" value="ECO:0007669"/>
    <property type="project" value="UniProtKB-KW"/>
</dbReference>
<name>A0AAQ3TV16_PASNO</name>
<keyword evidence="5" id="KW-0479">Metal-binding</keyword>
<dbReference type="FunFam" id="3.30.420.10:FF:000219">
    <property type="entry name" value="Putative retroelement"/>
    <property type="match status" value="1"/>
</dbReference>
<evidence type="ECO:0000256" key="9">
    <source>
        <dbReference type="ARBA" id="ARBA00022842"/>
    </source>
</evidence>